<gene>
    <name evidence="1" type="ORF">EV197_1764</name>
</gene>
<dbReference type="InterPro" id="IPR023393">
    <property type="entry name" value="START-like_dom_sf"/>
</dbReference>
<comment type="caution">
    <text evidence="1">The sequence shown here is derived from an EMBL/GenBank/DDBJ whole genome shotgun (WGS) entry which is preliminary data.</text>
</comment>
<dbReference type="Gene3D" id="3.30.530.20">
    <property type="match status" value="1"/>
</dbReference>
<name>A0A4Q7P088_9FLAO</name>
<dbReference type="AlphaFoldDB" id="A0A4Q7P088"/>
<evidence type="ECO:0000313" key="2">
    <source>
        <dbReference type="Proteomes" id="UP000292262"/>
    </source>
</evidence>
<sequence>MKYTIKITLAMPRNEVIAKFDNENNLEHWQKGLVSQEHISGTKGEVGAVTKLRYAMGKQQLEMIETITFKNLPEAIHLTFDTKNVYNIQQNYFEATTAETTTWISKNEFKFSGFMKFVGFLMSKAFKKQTILFMKNFKAFAEEGKSVLDN</sequence>
<proteinExistence type="predicted"/>
<dbReference type="Proteomes" id="UP000292262">
    <property type="component" value="Unassembled WGS sequence"/>
</dbReference>
<dbReference type="CDD" id="cd07812">
    <property type="entry name" value="SRPBCC"/>
    <property type="match status" value="1"/>
</dbReference>
<dbReference type="RefSeq" id="WP_130286337.1">
    <property type="nucleotide sequence ID" value="NZ_SGXE01000002.1"/>
</dbReference>
<evidence type="ECO:0008006" key="3">
    <source>
        <dbReference type="Google" id="ProtNLM"/>
    </source>
</evidence>
<dbReference type="OrthoDB" id="411301at2"/>
<keyword evidence="2" id="KW-1185">Reference proteome</keyword>
<protein>
    <recommendedName>
        <fullName evidence="3">Polyketide cyclase/dehydrase/lipid transport protein</fullName>
    </recommendedName>
</protein>
<evidence type="ECO:0000313" key="1">
    <source>
        <dbReference type="EMBL" id="RZS93193.1"/>
    </source>
</evidence>
<accession>A0A4Q7P088</accession>
<dbReference type="SUPFAM" id="SSF55961">
    <property type="entry name" value="Bet v1-like"/>
    <property type="match status" value="1"/>
</dbReference>
<reference evidence="1 2" key="1">
    <citation type="submission" date="2019-02" db="EMBL/GenBank/DDBJ databases">
        <title>Genomic Encyclopedia of Type Strains, Phase IV (KMG-IV): sequencing the most valuable type-strain genomes for metagenomic binning, comparative biology and taxonomic classification.</title>
        <authorList>
            <person name="Goeker M."/>
        </authorList>
    </citation>
    <scope>NUCLEOTIDE SEQUENCE [LARGE SCALE GENOMIC DNA]</scope>
    <source>
        <strain evidence="1 2">DSM 17196</strain>
    </source>
</reference>
<organism evidence="1 2">
    <name type="scientific">Aquimarina brevivitae</name>
    <dbReference type="NCBI Taxonomy" id="323412"/>
    <lineage>
        <taxon>Bacteria</taxon>
        <taxon>Pseudomonadati</taxon>
        <taxon>Bacteroidota</taxon>
        <taxon>Flavobacteriia</taxon>
        <taxon>Flavobacteriales</taxon>
        <taxon>Flavobacteriaceae</taxon>
        <taxon>Aquimarina</taxon>
    </lineage>
</organism>
<dbReference type="EMBL" id="SGXE01000002">
    <property type="protein sequence ID" value="RZS93193.1"/>
    <property type="molecule type" value="Genomic_DNA"/>
</dbReference>